<evidence type="ECO:0000256" key="2">
    <source>
        <dbReference type="SAM" id="MobiDB-lite"/>
    </source>
</evidence>
<evidence type="ECO:0000259" key="3">
    <source>
        <dbReference type="Pfam" id="PF00078"/>
    </source>
</evidence>
<dbReference type="InterPro" id="IPR005135">
    <property type="entry name" value="Endo/exonuclease/phosphatase"/>
</dbReference>
<feature type="domain" description="Reverse transcriptase" evidence="3">
    <location>
        <begin position="1181"/>
        <end position="1422"/>
    </location>
</feature>
<feature type="compositionally biased region" description="Polar residues" evidence="2">
    <location>
        <begin position="1"/>
        <end position="20"/>
    </location>
</feature>
<feature type="region of interest" description="Disordered" evidence="2">
    <location>
        <begin position="1"/>
        <end position="40"/>
    </location>
</feature>
<proteinExistence type="predicted"/>
<dbReference type="InterPro" id="IPR000477">
    <property type="entry name" value="RT_dom"/>
</dbReference>
<keyword evidence="5" id="KW-0548">Nucleotidyltransferase</keyword>
<dbReference type="OrthoDB" id="412006at2759"/>
<dbReference type="Pfam" id="PF00078">
    <property type="entry name" value="RVT_1"/>
    <property type="match status" value="1"/>
</dbReference>
<comment type="caution">
    <text evidence="5">The sequence shown here is derived from an EMBL/GenBank/DDBJ whole genome shotgun (WGS) entry which is preliminary data.</text>
</comment>
<feature type="region of interest" description="Disordered" evidence="2">
    <location>
        <begin position="519"/>
        <end position="552"/>
    </location>
</feature>
<name>A0A8H6YAG9_9AGAR</name>
<feature type="domain" description="Endonuclease/exonuclease/phosphatase" evidence="4">
    <location>
        <begin position="753"/>
        <end position="842"/>
    </location>
</feature>
<protein>
    <submittedName>
        <fullName evidence="5">RNA-directed DNA polymerase from transposon X-element</fullName>
    </submittedName>
</protein>
<dbReference type="Pfam" id="PF14529">
    <property type="entry name" value="Exo_endo_phos_2"/>
    <property type="match status" value="1"/>
</dbReference>
<evidence type="ECO:0000259" key="4">
    <source>
        <dbReference type="Pfam" id="PF14529"/>
    </source>
</evidence>
<accession>A0A8H6YAG9</accession>
<keyword evidence="1" id="KW-0175">Coiled coil</keyword>
<feature type="compositionally biased region" description="Acidic residues" evidence="2">
    <location>
        <begin position="639"/>
        <end position="649"/>
    </location>
</feature>
<dbReference type="EMBL" id="JACAZI010000008">
    <property type="protein sequence ID" value="KAF7354515.1"/>
    <property type="molecule type" value="Genomic_DNA"/>
</dbReference>
<dbReference type="PANTHER" id="PTHR33481">
    <property type="entry name" value="REVERSE TRANSCRIPTASE"/>
    <property type="match status" value="1"/>
</dbReference>
<keyword evidence="5" id="KW-0695">RNA-directed DNA polymerase</keyword>
<dbReference type="Proteomes" id="UP000620124">
    <property type="component" value="Unassembled WGS sequence"/>
</dbReference>
<organism evidence="5 6">
    <name type="scientific">Mycena venus</name>
    <dbReference type="NCBI Taxonomy" id="2733690"/>
    <lineage>
        <taxon>Eukaryota</taxon>
        <taxon>Fungi</taxon>
        <taxon>Dikarya</taxon>
        <taxon>Basidiomycota</taxon>
        <taxon>Agaricomycotina</taxon>
        <taxon>Agaricomycetes</taxon>
        <taxon>Agaricomycetidae</taxon>
        <taxon>Agaricales</taxon>
        <taxon>Marasmiineae</taxon>
        <taxon>Mycenaceae</taxon>
        <taxon>Mycena</taxon>
    </lineage>
</organism>
<reference evidence="5" key="1">
    <citation type="submission" date="2020-05" db="EMBL/GenBank/DDBJ databases">
        <title>Mycena genomes resolve the evolution of fungal bioluminescence.</title>
        <authorList>
            <person name="Tsai I.J."/>
        </authorList>
    </citation>
    <scope>NUCLEOTIDE SEQUENCE</scope>
    <source>
        <strain evidence="5">CCC161011</strain>
    </source>
</reference>
<feature type="compositionally biased region" description="Basic and acidic residues" evidence="2">
    <location>
        <begin position="619"/>
        <end position="638"/>
    </location>
</feature>
<feature type="compositionally biased region" description="Pro residues" evidence="2">
    <location>
        <begin position="195"/>
        <end position="205"/>
    </location>
</feature>
<keyword evidence="6" id="KW-1185">Reference proteome</keyword>
<dbReference type="Gene3D" id="3.60.10.10">
    <property type="entry name" value="Endonuclease/exonuclease/phosphatase"/>
    <property type="match status" value="1"/>
</dbReference>
<evidence type="ECO:0000313" key="5">
    <source>
        <dbReference type="EMBL" id="KAF7354515.1"/>
    </source>
</evidence>
<dbReference type="GO" id="GO:0003964">
    <property type="term" value="F:RNA-directed DNA polymerase activity"/>
    <property type="evidence" value="ECO:0007669"/>
    <property type="project" value="UniProtKB-KW"/>
</dbReference>
<dbReference type="PANTHER" id="PTHR33481:SF1">
    <property type="entry name" value="ENDONUCLEASE_EXONUCLEASE_PHOSPHATASE DOMAIN-CONTAINING PROTEIN-RELATED"/>
    <property type="match status" value="1"/>
</dbReference>
<feature type="region of interest" description="Disordered" evidence="2">
    <location>
        <begin position="605"/>
        <end position="665"/>
    </location>
</feature>
<feature type="compositionally biased region" description="Low complexity" evidence="2">
    <location>
        <begin position="206"/>
        <end position="215"/>
    </location>
</feature>
<dbReference type="SUPFAM" id="SSF56219">
    <property type="entry name" value="DNase I-like"/>
    <property type="match status" value="1"/>
</dbReference>
<feature type="coiled-coil region" evidence="1">
    <location>
        <begin position="118"/>
        <end position="168"/>
    </location>
</feature>
<evidence type="ECO:0000313" key="6">
    <source>
        <dbReference type="Proteomes" id="UP000620124"/>
    </source>
</evidence>
<keyword evidence="5" id="KW-0808">Transferase</keyword>
<sequence length="1448" mass="162015">MASTSNKPHSSASRTTSETGTPEPPKTATTRTKRTAQDSAKIFLGKTKTQLYALSTSNNKWDKYTPKDVRDDLVAKGLLPTDAVLRVAASLPDNVAVSSDALRTVATALDMKKNDRTLETMVNDMKDVKNALEAIRAQVATTDGGGIVEKMRNAAEHLTRTVEEQSADIATTTTRLEDELTDVVRRAQTDAAQDLPPPPPGPPLAASPVAGGPRPYAATLAQAHPPARAAAIANAEAHMRQILIERAPGTGNWTEGMTEKVFLEKAKAAATMMVQNGAVLLHLNTTMAADWVKTNMGAFLAQMGEGELHVVESDNNLPKGALAKARWIKPLAQRRNGQRVAHAVFGFETAAAANRVIRDGAFVCAARVYGRKLLSEPVRCMKCQGIGLAHVAATCKSIHETCARCAGMHRTTDCTAADNERACANCKNAKREYRGHGAADRTCPIFEEKLHFSLERNPEAKYPYYPEPNDPSTWVTLEEVGEAFAKKRGIPEWKKAVHARGSRGPGAPAPVAAKIGEQMTRGGPGPTPVNGAAPRWGPRQRTMDDQPGSGGIDPRMHPGRAAQMDWWPGPVVEEDPVLTRRQQMRAETAKNRTTGGMLAQLQRLEGDAGTNSGLDWAEDTERERQERERIQRELRPIREDDDNDQLQEGEDARQTNFTPEREDGDHTDLINALSPHYYHIALVQEPSCDFRGLSRVTRQWVSVYPPSHAKNQRATRSMIMVNANIPSSKWKAIPIPSPDITAIEIFDEAFGTIRIINVYNDCNHNEALDALREYLRRPEAARYPIGPLRYIWAGDFNRHHPLWDELRNHHLFTTHNLDLAQPLLDLLARYSMRMALPRDIPTLRTFGPTHNFTRPDNVFCTLPFTPLYLVLDIDPKLTEHVPAPMYRGTDWSAYRESLFGRLLELEQKQQYETVEEVTHAIREVETAIRETTAEVVEMSKPSPYMRRWYTAAMRDLRRTAGRLERIAYAQRHKPDHPAHAEAKAAMREYGEAVDKGKERHWVEWQEKIIGSQIWDIHKFLNAVPSDGGAARIPTLERRDPVSKRVVATAETNEEKVALFKEEFFPPKMEQSSVPANPVYPPPKWEWKPVTDEVIRRAIDKMQPYKATFPGSEPNCVFKQCTNLLLPFLGPIFRSLDELGHFPEGWNELRVLVLRKPGKASYTEPGAHRPIALTKGLPRLWYGCKTLQCVAEAELAGILPKNQFGACPGRSTTDALHKVVKVIKDAWREGKVATVLCMDVKGAFPSVDLDRLYHDMRMRGVPVQHTEWLRRRYAGRKGRLTFGDFISESFDIEGGLDQGDPHSGFAYGIYNADLAEIPRGLKKGEDGVAFVDNNTLVTVDNDFKGTHTKIRRIIQCLGGVEEWGREHNAKFGPAKYQMSDHSRRRVPHTFLLRKKVPEPVFDLRLGAHVIKSSESVKLLGVHIDRELRWHQQEAAALAKGQAWLIQTHQ</sequence>
<dbReference type="InterPro" id="IPR036691">
    <property type="entry name" value="Endo/exonu/phosph_ase_sf"/>
</dbReference>
<evidence type="ECO:0000256" key="1">
    <source>
        <dbReference type="SAM" id="Coils"/>
    </source>
</evidence>
<feature type="region of interest" description="Disordered" evidence="2">
    <location>
        <begin position="190"/>
        <end position="215"/>
    </location>
</feature>
<gene>
    <name evidence="5" type="ORF">MVEN_01140900</name>
</gene>